<protein>
    <recommendedName>
        <fullName evidence="3">Apea-like HEPN domain-containing protein</fullName>
    </recommendedName>
</protein>
<evidence type="ECO:0000313" key="2">
    <source>
        <dbReference type="Proteomes" id="UP000731907"/>
    </source>
</evidence>
<gene>
    <name evidence="1" type="ORF">GU927_003270</name>
</gene>
<organism evidence="1 2">
    <name type="scientific">Paragemmobacter amnigenus</name>
    <dbReference type="NCBI Taxonomy" id="2852097"/>
    <lineage>
        <taxon>Bacteria</taxon>
        <taxon>Pseudomonadati</taxon>
        <taxon>Pseudomonadota</taxon>
        <taxon>Alphaproteobacteria</taxon>
        <taxon>Rhodobacterales</taxon>
        <taxon>Paracoccaceae</taxon>
        <taxon>Paragemmobacter</taxon>
    </lineage>
</organism>
<sequence>MKYRKIANWTNIDEMRGLLFFAQRLDELSYPYSLDSYKSATISLRGLVFEAMELVEEAQGLDDDKKNAALSKAAKILDELKFRISGNQILRRCSTIDLDALLNFDSKEHNTTDTLRRLTVTFSEIGDEHYISELVEEVIKLAATNSKDQIDLCARELCSTLQLRGISRDHINSTVCDFFFGTRQIDDALCIKDFCRLVYPHHHQFRVVLGVDSNIAALDPTILQRRGIDRTGEDGLFPVMPDEEPFNNELLEKLRSDTDLDTLILARVQAADYESAVMRAKMKIEEVENLFKLFNHKASFPITSYALVEQACCGGIVKSIDAPRNQMHYIRDMRQTKASSVLKRFDDSISLDTGADSSRFNNIVNIHGMSLSSDNPDVQIVNLWTCLETMTPSEGYSTNISKVVDRVIPPLMLGYINRLVVNLLFDIIRWDRNSLKSSLRIAGIDKRLDLRTRFIILLVDKASEPALLNLLDRCRDFELLKHRIKEIAELLRSTKKSARKIRAHEEMVRWQLHRIYRARNRIVHAGSGPEYGRYLVENAHDFFDSVLMFCMELSSWKSGFSTFSSCFAYAEHRYRQYLVELDEEQVTHAAWTLPKMKGRQYILGY</sequence>
<dbReference type="RefSeq" id="WP_161760926.1">
    <property type="nucleotide sequence ID" value="NZ_JAAATX020000002.1"/>
</dbReference>
<comment type="caution">
    <text evidence="1">The sequence shown here is derived from an EMBL/GenBank/DDBJ whole genome shotgun (WGS) entry which is preliminary data.</text>
</comment>
<accession>A0ABS6J005</accession>
<dbReference type="Proteomes" id="UP000731907">
    <property type="component" value="Unassembled WGS sequence"/>
</dbReference>
<evidence type="ECO:0008006" key="3">
    <source>
        <dbReference type="Google" id="ProtNLM"/>
    </source>
</evidence>
<dbReference type="EMBL" id="JAAATX020000002">
    <property type="protein sequence ID" value="MBU9696862.1"/>
    <property type="molecule type" value="Genomic_DNA"/>
</dbReference>
<proteinExistence type="predicted"/>
<name>A0ABS6J005_9RHOB</name>
<evidence type="ECO:0000313" key="1">
    <source>
        <dbReference type="EMBL" id="MBU9696862.1"/>
    </source>
</evidence>
<keyword evidence="2" id="KW-1185">Reference proteome</keyword>
<reference evidence="1 2" key="1">
    <citation type="submission" date="2021-06" db="EMBL/GenBank/DDBJ databases">
        <title>Rhodobacteraceae bacterium strain HSP-20.</title>
        <authorList>
            <person name="Chen W.-M."/>
        </authorList>
    </citation>
    <scope>NUCLEOTIDE SEQUENCE [LARGE SCALE GENOMIC DNA]</scope>
    <source>
        <strain evidence="1 2">HSP-20</strain>
    </source>
</reference>